<dbReference type="FunFam" id="3.20.20.100:FF:000004">
    <property type="entry name" value="Oxidoreductase, aldo/keto reductase"/>
    <property type="match status" value="1"/>
</dbReference>
<protein>
    <submittedName>
        <fullName evidence="3">Predicted oxidoreductase</fullName>
    </submittedName>
</protein>
<dbReference type="AlphaFoldDB" id="A0A1G7TVI3"/>
<name>A0A1G7TVI3_9MICO</name>
<dbReference type="GO" id="GO:0016491">
    <property type="term" value="F:oxidoreductase activity"/>
    <property type="evidence" value="ECO:0007669"/>
    <property type="project" value="UniProtKB-KW"/>
</dbReference>
<evidence type="ECO:0000313" key="4">
    <source>
        <dbReference type="Proteomes" id="UP000199009"/>
    </source>
</evidence>
<keyword evidence="4" id="KW-1185">Reference proteome</keyword>
<dbReference type="EMBL" id="LT629692">
    <property type="protein sequence ID" value="SDG39218.1"/>
    <property type="molecule type" value="Genomic_DNA"/>
</dbReference>
<dbReference type="STRING" id="370764.SAMN04489810_0170"/>
<dbReference type="SUPFAM" id="SSF51430">
    <property type="entry name" value="NAD(P)-linked oxidoreductase"/>
    <property type="match status" value="1"/>
</dbReference>
<dbReference type="GO" id="GO:0005829">
    <property type="term" value="C:cytosol"/>
    <property type="evidence" value="ECO:0007669"/>
    <property type="project" value="TreeGrafter"/>
</dbReference>
<gene>
    <name evidence="3" type="ORF">SAMN04489810_0170</name>
</gene>
<dbReference type="InterPro" id="IPR036812">
    <property type="entry name" value="NAD(P)_OxRdtase_dom_sf"/>
</dbReference>
<dbReference type="Proteomes" id="UP000199009">
    <property type="component" value="Chromosome I"/>
</dbReference>
<reference evidence="3 4" key="1">
    <citation type="submission" date="2016-10" db="EMBL/GenBank/DDBJ databases">
        <authorList>
            <person name="de Groot N.N."/>
        </authorList>
    </citation>
    <scope>NUCLEOTIDE SEQUENCE [LARGE SCALE GENOMIC DNA]</scope>
    <source>
        <strain evidence="3 4">DSM 23142</strain>
    </source>
</reference>
<dbReference type="Pfam" id="PF00248">
    <property type="entry name" value="Aldo_ket_red"/>
    <property type="match status" value="1"/>
</dbReference>
<accession>A0A1G7TVI3</accession>
<sequence length="333" mass="36466">MSMGCMDYTYLGRTGTSVSRIVLGTMNFGDRTTEEDSFAILDRAIELGINFIDTANGYGGSGGRGATEEIIGRWFAARPGVRDDVVLATKVHSPMVDPTPDGDVVNARGASAWQVRREAIGSLRRLQTDRIDLYQFHHIDRHISWPELWQSMETLVARGEVVYTGSSNFAAWNIAQANEVAQQRHFLGLVSEQSLYNLTQRSIELEVLPAAQHYGLGILPWSPLAGGLLSGGSNDAKARSNTERVSSARAERQEQLDAYDSFARERGWTPSALGLAWLLHQPGVTGPIIGPRTVEQLESAVTALEIHLSEDDLRSLDELFPGPGGQAPEAYAW</sequence>
<dbReference type="Gene3D" id="3.20.20.100">
    <property type="entry name" value="NADP-dependent oxidoreductase domain"/>
    <property type="match status" value="1"/>
</dbReference>
<dbReference type="PANTHER" id="PTHR43364">
    <property type="entry name" value="NADH-SPECIFIC METHYLGLYOXAL REDUCTASE-RELATED"/>
    <property type="match status" value="1"/>
</dbReference>
<proteinExistence type="predicted"/>
<dbReference type="InterPro" id="IPR023210">
    <property type="entry name" value="NADP_OxRdtase_dom"/>
</dbReference>
<dbReference type="PANTHER" id="PTHR43364:SF5">
    <property type="entry name" value="REDUCTASE"/>
    <property type="match status" value="1"/>
</dbReference>
<feature type="domain" description="NADP-dependent oxidoreductase" evidence="2">
    <location>
        <begin position="20"/>
        <end position="319"/>
    </location>
</feature>
<dbReference type="InterPro" id="IPR050523">
    <property type="entry name" value="AKR_Detox_Biosynth"/>
</dbReference>
<organism evidence="3 4">
    <name type="scientific">Microbacterium pygmaeum</name>
    <dbReference type="NCBI Taxonomy" id="370764"/>
    <lineage>
        <taxon>Bacteria</taxon>
        <taxon>Bacillati</taxon>
        <taxon>Actinomycetota</taxon>
        <taxon>Actinomycetes</taxon>
        <taxon>Micrococcales</taxon>
        <taxon>Microbacteriaceae</taxon>
        <taxon>Microbacterium</taxon>
    </lineage>
</organism>
<evidence type="ECO:0000259" key="2">
    <source>
        <dbReference type="Pfam" id="PF00248"/>
    </source>
</evidence>
<keyword evidence="1" id="KW-0560">Oxidoreductase</keyword>
<evidence type="ECO:0000313" key="3">
    <source>
        <dbReference type="EMBL" id="SDG39218.1"/>
    </source>
</evidence>
<evidence type="ECO:0000256" key="1">
    <source>
        <dbReference type="ARBA" id="ARBA00023002"/>
    </source>
</evidence>